<evidence type="ECO:0000256" key="1">
    <source>
        <dbReference type="ARBA" id="ARBA00022490"/>
    </source>
</evidence>
<dbReference type="Pfam" id="PF08459">
    <property type="entry name" value="UvrC_RNaseH_dom"/>
    <property type="match status" value="1"/>
</dbReference>
<comment type="subcellular location">
    <subcellularLocation>
        <location evidence="7">Cytoplasm</location>
    </subcellularLocation>
</comment>
<dbReference type="Pfam" id="PF22920">
    <property type="entry name" value="UvrC_RNaseH"/>
    <property type="match status" value="1"/>
</dbReference>
<dbReference type="GO" id="GO:0009380">
    <property type="term" value="C:excinuclease repair complex"/>
    <property type="evidence" value="ECO:0007669"/>
    <property type="project" value="InterPro"/>
</dbReference>
<dbReference type="Proteomes" id="UP001321861">
    <property type="component" value="Chromosome"/>
</dbReference>
<sequence length="576" mass="66716">MYDKDHHIIYVGKAKNLKNRVRSYFTGAHNVKTQNLVADIADFEYIVTSSNKEALLLEINLIKKHRPKYNILLKDGKTYPYIEITKEQYPRLLITRQVNKKTGIYFGPYPDVYAANETKKLLDKLYPLRKCRVLPNKVCLYYHLGQCLAPCVFNIDPKVYQDMVSEIKSFLNGGYHEIQDRIRKEMEAAAEKLEFERAQELRDQLRAINSVMEKQKITSVEDDQDRDVFGYVVDKGWISVSVLYIRTGKIIKRDVSIFPSYNDPEDDFLTFFAQFYDGKEHLFPKEILLPKDINSEDAQMVLHKDVKITNPQRGKKRGLVVMAEKNASVELFEKFKLREKKEQKSIGAIEELGEALEIPTPHRIEIFDNSNIQGADPVSAMVVYQEGLPAKKEYRKYKIKTVIGPDDYSSMREVIYRRYSRVIKDNLQFPDLIIVDGGKGQINAAKEVLDNQLGLDIPIAGLAKDDKHNTSELIFRVGDIDEVIHLDRRSEAFFLLQRMQDEVHRFVITFFKKTHQRNSLTSILENVPGLGPKRRKLLLTKYKSITAIANASVEELHQLKIPTQVAEDLLKYLEKY</sequence>
<evidence type="ECO:0000256" key="4">
    <source>
        <dbReference type="ARBA" id="ARBA00022881"/>
    </source>
</evidence>
<dbReference type="InterPro" id="IPR047296">
    <property type="entry name" value="GIY-YIG_UvrC_Cho"/>
</dbReference>
<keyword evidence="3 7" id="KW-0228">DNA excision</keyword>
<dbReference type="Gene3D" id="4.10.860.10">
    <property type="entry name" value="UVR domain"/>
    <property type="match status" value="1"/>
</dbReference>
<keyword evidence="1 7" id="KW-0963">Cytoplasm</keyword>
<dbReference type="GO" id="GO:0006289">
    <property type="term" value="P:nucleotide-excision repair"/>
    <property type="evidence" value="ECO:0007669"/>
    <property type="project" value="UniProtKB-UniRule"/>
</dbReference>
<dbReference type="PROSITE" id="PS50164">
    <property type="entry name" value="GIY_YIG"/>
    <property type="match status" value="1"/>
</dbReference>
<evidence type="ECO:0000256" key="6">
    <source>
        <dbReference type="ARBA" id="ARBA00023236"/>
    </source>
</evidence>
<dbReference type="HAMAP" id="MF_00203">
    <property type="entry name" value="UvrC"/>
    <property type="match status" value="1"/>
</dbReference>
<dbReference type="AlphaFoldDB" id="A0AAU9DTQ1"/>
<dbReference type="SUPFAM" id="SSF47781">
    <property type="entry name" value="RuvA domain 2-like"/>
    <property type="match status" value="1"/>
</dbReference>
<dbReference type="SUPFAM" id="SSF82771">
    <property type="entry name" value="GIY-YIG endonuclease"/>
    <property type="match status" value="1"/>
</dbReference>
<dbReference type="Pfam" id="PF02151">
    <property type="entry name" value="UVR"/>
    <property type="match status" value="1"/>
</dbReference>
<evidence type="ECO:0000313" key="12">
    <source>
        <dbReference type="EMBL" id="BDR58793.1"/>
    </source>
</evidence>
<dbReference type="InterPro" id="IPR050066">
    <property type="entry name" value="UvrABC_protein_C"/>
</dbReference>
<feature type="coiled-coil region" evidence="8">
    <location>
        <begin position="179"/>
        <end position="218"/>
    </location>
</feature>
<dbReference type="InterPro" id="IPR000305">
    <property type="entry name" value="GIY-YIG_endonuc"/>
</dbReference>
<reference evidence="12 13" key="1">
    <citation type="journal article" date="2023" name="Microbiol. Spectr.">
        <title>Symbiosis of Carpenter Bees with Uncharacterized Lactic Acid Bacteria Showing NAD Auxotrophy.</title>
        <authorList>
            <person name="Kawasaki S."/>
            <person name="Ozawa K."/>
            <person name="Mori T."/>
            <person name="Yamamoto A."/>
            <person name="Ito M."/>
            <person name="Ohkuma M."/>
            <person name="Sakamoto M."/>
            <person name="Matsutani M."/>
        </authorList>
    </citation>
    <scope>NUCLEOTIDE SEQUENCE [LARGE SCALE GENOMIC DNA]</scope>
    <source>
        <strain evidence="12 13">XA3</strain>
    </source>
</reference>
<accession>A0AAU9DTQ1</accession>
<name>A0AAU9DTQ1_9LACO</name>
<dbReference type="PROSITE" id="PS50151">
    <property type="entry name" value="UVR"/>
    <property type="match status" value="1"/>
</dbReference>
<comment type="subunit">
    <text evidence="7">Interacts with UvrB in an incision complex.</text>
</comment>
<keyword evidence="2 7" id="KW-0227">DNA damage</keyword>
<keyword evidence="6 7" id="KW-0742">SOS response</keyword>
<dbReference type="Pfam" id="PF01541">
    <property type="entry name" value="GIY-YIG"/>
    <property type="match status" value="1"/>
</dbReference>
<feature type="domain" description="GIY-YIG" evidence="10">
    <location>
        <begin position="1"/>
        <end position="71"/>
    </location>
</feature>
<comment type="similarity">
    <text evidence="7">Belongs to the UvrC family.</text>
</comment>
<organism evidence="12 13">
    <name type="scientific">Xylocopilactobacillus apicola</name>
    <dbReference type="NCBI Taxonomy" id="2932184"/>
    <lineage>
        <taxon>Bacteria</taxon>
        <taxon>Bacillati</taxon>
        <taxon>Bacillota</taxon>
        <taxon>Bacilli</taxon>
        <taxon>Lactobacillales</taxon>
        <taxon>Lactobacillaceae</taxon>
        <taxon>Xylocopilactobacillus</taxon>
    </lineage>
</organism>
<dbReference type="SUPFAM" id="SSF46600">
    <property type="entry name" value="C-terminal UvrC-binding domain of UvrB"/>
    <property type="match status" value="1"/>
</dbReference>
<gene>
    <name evidence="7 12" type="primary">uvrC</name>
    <name evidence="12" type="ORF">XA3_12340</name>
</gene>
<dbReference type="InterPro" id="IPR010994">
    <property type="entry name" value="RuvA_2-like"/>
</dbReference>
<dbReference type="GO" id="GO:0003677">
    <property type="term" value="F:DNA binding"/>
    <property type="evidence" value="ECO:0007669"/>
    <property type="project" value="UniProtKB-UniRule"/>
</dbReference>
<dbReference type="EMBL" id="AP026802">
    <property type="protein sequence ID" value="BDR58793.1"/>
    <property type="molecule type" value="Genomic_DNA"/>
</dbReference>
<evidence type="ECO:0000259" key="9">
    <source>
        <dbReference type="PROSITE" id="PS50151"/>
    </source>
</evidence>
<dbReference type="InterPro" id="IPR038476">
    <property type="entry name" value="UvrC_RNase_H_dom_sf"/>
</dbReference>
<dbReference type="FunFam" id="3.40.1440.10:FF:000001">
    <property type="entry name" value="UvrABC system protein C"/>
    <property type="match status" value="1"/>
</dbReference>
<dbReference type="InterPro" id="IPR004791">
    <property type="entry name" value="UvrC"/>
</dbReference>
<dbReference type="PANTHER" id="PTHR30562:SF1">
    <property type="entry name" value="UVRABC SYSTEM PROTEIN C"/>
    <property type="match status" value="1"/>
</dbReference>
<dbReference type="GO" id="GO:0009432">
    <property type="term" value="P:SOS response"/>
    <property type="evidence" value="ECO:0007669"/>
    <property type="project" value="UniProtKB-UniRule"/>
</dbReference>
<evidence type="ECO:0000256" key="2">
    <source>
        <dbReference type="ARBA" id="ARBA00022763"/>
    </source>
</evidence>
<evidence type="ECO:0000313" key="13">
    <source>
        <dbReference type="Proteomes" id="UP001321861"/>
    </source>
</evidence>
<dbReference type="FunFam" id="3.30.420.340:FF:000002">
    <property type="entry name" value="UvrABC system protein C"/>
    <property type="match status" value="1"/>
</dbReference>
<dbReference type="Gene3D" id="1.10.150.20">
    <property type="entry name" value="5' to 3' exonuclease, C-terminal subdomain"/>
    <property type="match status" value="1"/>
</dbReference>
<dbReference type="KEGG" id="xap:XA3_12340"/>
<feature type="domain" description="UvrC family homology region profile" evidence="11">
    <location>
        <begin position="228"/>
        <end position="449"/>
    </location>
</feature>
<keyword evidence="13" id="KW-1185">Reference proteome</keyword>
<evidence type="ECO:0000256" key="8">
    <source>
        <dbReference type="SAM" id="Coils"/>
    </source>
</evidence>
<feature type="domain" description="UVR" evidence="9">
    <location>
        <begin position="176"/>
        <end position="211"/>
    </location>
</feature>
<dbReference type="Pfam" id="PF14520">
    <property type="entry name" value="HHH_5"/>
    <property type="match status" value="1"/>
</dbReference>
<dbReference type="SMART" id="SM00465">
    <property type="entry name" value="GIYc"/>
    <property type="match status" value="1"/>
</dbReference>
<dbReference type="InterPro" id="IPR001162">
    <property type="entry name" value="UvrC_RNase_H_dom"/>
</dbReference>
<dbReference type="InterPro" id="IPR001943">
    <property type="entry name" value="UVR_dom"/>
</dbReference>
<dbReference type="PANTHER" id="PTHR30562">
    <property type="entry name" value="UVRC/OXIDOREDUCTASE"/>
    <property type="match status" value="1"/>
</dbReference>
<dbReference type="PROSITE" id="PS50165">
    <property type="entry name" value="UVRC"/>
    <property type="match status" value="1"/>
</dbReference>
<proteinExistence type="inferred from homology"/>
<dbReference type="CDD" id="cd10434">
    <property type="entry name" value="GIY-YIG_UvrC_Cho"/>
    <property type="match status" value="1"/>
</dbReference>
<dbReference type="Gene3D" id="3.40.1440.10">
    <property type="entry name" value="GIY-YIG endonuclease"/>
    <property type="match status" value="1"/>
</dbReference>
<keyword evidence="8" id="KW-0175">Coiled coil</keyword>
<evidence type="ECO:0000259" key="11">
    <source>
        <dbReference type="PROSITE" id="PS50165"/>
    </source>
</evidence>
<keyword evidence="5 7" id="KW-0234">DNA repair</keyword>
<evidence type="ECO:0000256" key="3">
    <source>
        <dbReference type="ARBA" id="ARBA00022769"/>
    </source>
</evidence>
<dbReference type="Gene3D" id="3.30.420.340">
    <property type="entry name" value="UvrC, RNAse H endonuclease domain"/>
    <property type="match status" value="1"/>
</dbReference>
<evidence type="ECO:0000259" key="10">
    <source>
        <dbReference type="PROSITE" id="PS50164"/>
    </source>
</evidence>
<dbReference type="GO" id="GO:0009381">
    <property type="term" value="F:excinuclease ABC activity"/>
    <property type="evidence" value="ECO:0007669"/>
    <property type="project" value="UniProtKB-UniRule"/>
</dbReference>
<keyword evidence="4 7" id="KW-0267">Excision nuclease</keyword>
<evidence type="ECO:0000256" key="7">
    <source>
        <dbReference type="HAMAP-Rule" id="MF_00203"/>
    </source>
</evidence>
<comment type="function">
    <text evidence="7">The UvrABC repair system catalyzes the recognition and processing of DNA lesions. UvrC both incises the 5' and 3' sides of the lesion. The N-terminal half is responsible for the 3' incision and the C-terminal half is responsible for the 5' incision.</text>
</comment>
<dbReference type="InterPro" id="IPR035901">
    <property type="entry name" value="GIY-YIG_endonuc_sf"/>
</dbReference>
<dbReference type="NCBIfam" id="TIGR00194">
    <property type="entry name" value="uvrC"/>
    <property type="match status" value="1"/>
</dbReference>
<protein>
    <recommendedName>
        <fullName evidence="7">UvrABC system protein C</fullName>
        <shortName evidence="7">Protein UvrC</shortName>
    </recommendedName>
    <alternativeName>
        <fullName evidence="7">Excinuclease ABC subunit C</fullName>
    </alternativeName>
</protein>
<dbReference type="InterPro" id="IPR036876">
    <property type="entry name" value="UVR_dom_sf"/>
</dbReference>
<evidence type="ECO:0000256" key="5">
    <source>
        <dbReference type="ARBA" id="ARBA00023204"/>
    </source>
</evidence>
<dbReference type="GO" id="GO:0005737">
    <property type="term" value="C:cytoplasm"/>
    <property type="evidence" value="ECO:0007669"/>
    <property type="project" value="UniProtKB-SubCell"/>
</dbReference>